<evidence type="ECO:0008006" key="3">
    <source>
        <dbReference type="Google" id="ProtNLM"/>
    </source>
</evidence>
<reference evidence="2" key="1">
    <citation type="submission" date="2018-10" db="EMBL/GenBank/DDBJ databases">
        <authorList>
            <person name="Aoki K."/>
        </authorList>
    </citation>
    <scope>NUCLEOTIDE SEQUENCE</scope>
</reference>
<evidence type="ECO:0000313" key="2">
    <source>
        <dbReference type="EMBL" id="VAY87703.1"/>
    </source>
</evidence>
<accession>A0A3B1E5A0</accession>
<gene>
    <name evidence="2" type="ORF">MNB_ARC-1_331</name>
</gene>
<organism evidence="2">
    <name type="scientific">hydrothermal vent metagenome</name>
    <dbReference type="NCBI Taxonomy" id="652676"/>
    <lineage>
        <taxon>unclassified sequences</taxon>
        <taxon>metagenomes</taxon>
        <taxon>ecological metagenomes</taxon>
    </lineage>
</organism>
<dbReference type="AlphaFoldDB" id="A0A3B1E5A0"/>
<dbReference type="EMBL" id="UOYO01000027">
    <property type="protein sequence ID" value="VAY87703.1"/>
    <property type="molecule type" value="Genomic_DNA"/>
</dbReference>
<dbReference type="InterPro" id="IPR011250">
    <property type="entry name" value="OMP/PagP_B-barrel"/>
</dbReference>
<protein>
    <recommendedName>
        <fullName evidence="3">Outer membrane protein beta-barrel domain-containing protein</fullName>
    </recommendedName>
</protein>
<sequence>MFNAYKIASYETQNTKKSIFTLHKIKKEKKNLDKNRYTLFKDTNKRIDKRKKNNQIIRNGDVVKVISCNKFGWCTVDGMSYINCDENGFCKTEKIYIDKYKFSSTDGIMYKANTGTRYYKKSNLLASYTKEESNSNDTYDKRIKKERQYSDDNLDEERQYSDDNLDEERQYSDDNLDEERSIKKKNDKLEFVLENPYYIFVSTGLSAINIKANIDKNLLTKNALNTSGKDVDFGLGYKHDKNLFTAINAQKTFLENDDSIISYYVNTNLMYNGTSYQPYIGLLAGYSQLAWNTSAIKNASKQTLKKGSLLYGAQLGMVKRITPSLGLFAQYQLMNFDHNLSINNGKSSINYASQTNFTFGLRYEF</sequence>
<dbReference type="Gene3D" id="2.40.160.20">
    <property type="match status" value="1"/>
</dbReference>
<proteinExistence type="predicted"/>
<feature type="region of interest" description="Disordered" evidence="1">
    <location>
        <begin position="135"/>
        <end position="179"/>
    </location>
</feature>
<dbReference type="SUPFAM" id="SSF56925">
    <property type="entry name" value="OMPA-like"/>
    <property type="match status" value="1"/>
</dbReference>
<evidence type="ECO:0000256" key="1">
    <source>
        <dbReference type="SAM" id="MobiDB-lite"/>
    </source>
</evidence>
<name>A0A3B1E5A0_9ZZZZ</name>
<feature type="compositionally biased region" description="Basic and acidic residues" evidence="1">
    <location>
        <begin position="135"/>
        <end position="172"/>
    </location>
</feature>